<gene>
    <name evidence="2" type="ORF">XTPLMG728_2541</name>
</gene>
<name>A0A0K2ZZ71_9XANT</name>
<dbReference type="Proteomes" id="UP000041247">
    <property type="component" value="Unassembled WGS sequence"/>
</dbReference>
<protein>
    <submittedName>
        <fullName evidence="2">Uncharacterized protein</fullName>
    </submittedName>
</protein>
<feature type="region of interest" description="Disordered" evidence="1">
    <location>
        <begin position="91"/>
        <end position="116"/>
    </location>
</feature>
<reference evidence="2 3" key="1">
    <citation type="submission" date="2015-07" db="EMBL/GenBank/DDBJ databases">
        <authorList>
            <person name="Noorani M."/>
        </authorList>
    </citation>
    <scope>NUCLEOTIDE SEQUENCE [LARGE SCALE GENOMIC DNA]</scope>
    <source>
        <strain evidence="2">LMG728</strain>
    </source>
</reference>
<sequence>MNRGRRGPQRRRGPLPAQCASGRWISATSPPGDSATAPRWSCARPGATSGSSARDQAFVLQAAQGLGQHALRDIARRTGALSGATRASLAARGVHPRRHHAQRLHQPPRMGRPQGRPRRMDAALLRCLRLFGQLAHLSAVPAIAESRVPQDRVQRFGNRTTLSIQSSDTHWTNARGGPHLPMQKLEKIRPSKSSALRWPTISPSAACARRSSSAASSSRS</sequence>
<feature type="region of interest" description="Disordered" evidence="1">
    <location>
        <begin position="1"/>
        <end position="48"/>
    </location>
</feature>
<feature type="compositionally biased region" description="Basic residues" evidence="1">
    <location>
        <begin position="94"/>
        <end position="103"/>
    </location>
</feature>
<proteinExistence type="predicted"/>
<feature type="compositionally biased region" description="Low complexity" evidence="1">
    <location>
        <begin position="202"/>
        <end position="220"/>
    </location>
</feature>
<evidence type="ECO:0000313" key="3">
    <source>
        <dbReference type="Proteomes" id="UP000041247"/>
    </source>
</evidence>
<evidence type="ECO:0000256" key="1">
    <source>
        <dbReference type="SAM" id="MobiDB-lite"/>
    </source>
</evidence>
<organism evidence="2 3">
    <name type="scientific">Xanthomonas graminis pv. poae</name>
    <dbReference type="NCBI Taxonomy" id="227946"/>
    <lineage>
        <taxon>Bacteria</taxon>
        <taxon>Pseudomonadati</taxon>
        <taxon>Pseudomonadota</taxon>
        <taxon>Gammaproteobacteria</taxon>
        <taxon>Lysobacterales</taxon>
        <taxon>Lysobacteraceae</taxon>
        <taxon>Xanthomonas</taxon>
        <taxon>Xanthomonas translucens group</taxon>
        <taxon>Xanthomonas graminis</taxon>
    </lineage>
</organism>
<dbReference type="EMBL" id="CXOK01000082">
    <property type="protein sequence ID" value="CTP90367.1"/>
    <property type="molecule type" value="Genomic_DNA"/>
</dbReference>
<feature type="compositionally biased region" description="Basic residues" evidence="1">
    <location>
        <begin position="1"/>
        <end position="13"/>
    </location>
</feature>
<dbReference type="AlphaFoldDB" id="A0A0K2ZZ71"/>
<evidence type="ECO:0000313" key="2">
    <source>
        <dbReference type="EMBL" id="CTP90367.1"/>
    </source>
</evidence>
<accession>A0A0K2ZZ71</accession>
<feature type="region of interest" description="Disordered" evidence="1">
    <location>
        <begin position="189"/>
        <end position="220"/>
    </location>
</feature>